<evidence type="ECO:0000313" key="4">
    <source>
        <dbReference type="Proteomes" id="UP000026962"/>
    </source>
</evidence>
<dbReference type="EnsemblPlants" id="OPUNC01G08980.1">
    <property type="protein sequence ID" value="OPUNC01G08980.1"/>
    <property type="gene ID" value="OPUNC01G08980"/>
</dbReference>
<dbReference type="PANTHER" id="PTHR33086">
    <property type="entry name" value="OS05G0468200 PROTEIN-RELATED"/>
    <property type="match status" value="1"/>
</dbReference>
<protein>
    <recommendedName>
        <fullName evidence="2">DUF1618 domain-containing protein</fullName>
    </recommendedName>
</protein>
<feature type="region of interest" description="Disordered" evidence="1">
    <location>
        <begin position="147"/>
        <end position="167"/>
    </location>
</feature>
<dbReference type="InterPro" id="IPR011676">
    <property type="entry name" value="DUF1618"/>
</dbReference>
<reference evidence="3" key="2">
    <citation type="submission" date="2018-05" db="EMBL/GenBank/DDBJ databases">
        <title>OpunRS2 (Oryza punctata Reference Sequence Version 2).</title>
        <authorList>
            <person name="Zhang J."/>
            <person name="Kudrna D."/>
            <person name="Lee S."/>
            <person name="Talag J."/>
            <person name="Welchert J."/>
            <person name="Wing R.A."/>
        </authorList>
    </citation>
    <scope>NUCLEOTIDE SEQUENCE [LARGE SCALE GENOMIC DNA]</scope>
</reference>
<evidence type="ECO:0000259" key="2">
    <source>
        <dbReference type="Pfam" id="PF07762"/>
    </source>
</evidence>
<evidence type="ECO:0000313" key="3">
    <source>
        <dbReference type="EnsemblPlants" id="OPUNC01G08980.1"/>
    </source>
</evidence>
<dbReference type="HOGENOM" id="CLU_084112_0_0_1"/>
<sequence length="240" mass="27124">MHRSTRLPDPGRPILHPGNACLASISRDAYLVADLHPTLGADHTTLLFNLELNYPPRDRPWGGNGVVVWPKEIRWVDLSYGFLALDLNVAHRELRFVPLPIGRELPPGTGDLEKSRWNIGELRYVEIDERDGIDPIVSMWTLLDEDTGTRSGPTRATKRGNCSNMPPPPEVPTVALIHPEHPGEVAYFFLHSRLFGIDLRGCRVLEWQFFEMLHPPMTLTTRPDSCVFGRTFQPSGASFW</sequence>
<dbReference type="OMA" id="CAYDHME"/>
<dbReference type="STRING" id="4537.A0A0E0JGA2"/>
<accession>A0A0E0JGA2</accession>
<dbReference type="Proteomes" id="UP000026962">
    <property type="component" value="Chromosome 1"/>
</dbReference>
<dbReference type="Pfam" id="PF07762">
    <property type="entry name" value="DUF1618"/>
    <property type="match status" value="1"/>
</dbReference>
<feature type="compositionally biased region" description="Polar residues" evidence="1">
    <location>
        <begin position="149"/>
        <end position="164"/>
    </location>
</feature>
<name>A0A0E0JGA2_ORYPU</name>
<reference evidence="3" key="1">
    <citation type="submission" date="2015-04" db="UniProtKB">
        <authorList>
            <consortium name="EnsemblPlants"/>
        </authorList>
    </citation>
    <scope>IDENTIFICATION</scope>
</reference>
<organism evidence="3">
    <name type="scientific">Oryza punctata</name>
    <name type="common">Red rice</name>
    <dbReference type="NCBI Taxonomy" id="4537"/>
    <lineage>
        <taxon>Eukaryota</taxon>
        <taxon>Viridiplantae</taxon>
        <taxon>Streptophyta</taxon>
        <taxon>Embryophyta</taxon>
        <taxon>Tracheophyta</taxon>
        <taxon>Spermatophyta</taxon>
        <taxon>Magnoliopsida</taxon>
        <taxon>Liliopsida</taxon>
        <taxon>Poales</taxon>
        <taxon>Poaceae</taxon>
        <taxon>BOP clade</taxon>
        <taxon>Oryzoideae</taxon>
        <taxon>Oryzeae</taxon>
        <taxon>Oryzinae</taxon>
        <taxon>Oryza</taxon>
    </lineage>
</organism>
<evidence type="ECO:0000256" key="1">
    <source>
        <dbReference type="SAM" id="MobiDB-lite"/>
    </source>
</evidence>
<keyword evidence="4" id="KW-1185">Reference proteome</keyword>
<feature type="domain" description="DUF1618" evidence="2">
    <location>
        <begin position="75"/>
        <end position="146"/>
    </location>
</feature>
<dbReference type="AlphaFoldDB" id="A0A0E0JGA2"/>
<dbReference type="PANTHER" id="PTHR33086:SF6">
    <property type="entry name" value="OS01G0245532 PROTEIN"/>
    <property type="match status" value="1"/>
</dbReference>
<proteinExistence type="predicted"/>
<dbReference type="Gramene" id="OPUNC01G08980.1">
    <property type="protein sequence ID" value="OPUNC01G08980.1"/>
    <property type="gene ID" value="OPUNC01G08980"/>
</dbReference>